<evidence type="ECO:0000256" key="1">
    <source>
        <dbReference type="SAM" id="SignalP"/>
    </source>
</evidence>
<dbReference type="InterPro" id="IPR012347">
    <property type="entry name" value="Ferritin-like"/>
</dbReference>
<comment type="caution">
    <text evidence="3">The sequence shown here is derived from an EMBL/GenBank/DDBJ whole genome shotgun (WGS) entry which is preliminary data.</text>
</comment>
<keyword evidence="1" id="KW-0732">Signal</keyword>
<feature type="chain" id="PRO_5040920734" description="DUF2202 domain-containing protein" evidence="1">
    <location>
        <begin position="30"/>
        <end position="220"/>
    </location>
</feature>
<evidence type="ECO:0000313" key="3">
    <source>
        <dbReference type="EMBL" id="MBK1621190.1"/>
    </source>
</evidence>
<feature type="domain" description="DUF2202" evidence="2">
    <location>
        <begin position="61"/>
        <end position="218"/>
    </location>
</feature>
<dbReference type="InterPro" id="IPR009078">
    <property type="entry name" value="Ferritin-like_SF"/>
</dbReference>
<dbReference type="EMBL" id="NRRY01000061">
    <property type="protein sequence ID" value="MBK1621190.1"/>
    <property type="molecule type" value="Genomic_DNA"/>
</dbReference>
<name>A0A9X0WCS1_9GAMM</name>
<dbReference type="SUPFAM" id="SSF47240">
    <property type="entry name" value="Ferritin-like"/>
    <property type="match status" value="1"/>
</dbReference>
<gene>
    <name evidence="3" type="ORF">CKO42_22780</name>
</gene>
<dbReference type="Pfam" id="PF09968">
    <property type="entry name" value="DUF2202"/>
    <property type="match status" value="1"/>
</dbReference>
<dbReference type="Gene3D" id="1.20.1260.10">
    <property type="match status" value="1"/>
</dbReference>
<keyword evidence="4" id="KW-1185">Reference proteome</keyword>
<dbReference type="AlphaFoldDB" id="A0A9X0WCS1"/>
<protein>
    <recommendedName>
        <fullName evidence="2">DUF2202 domain-containing protein</fullName>
    </recommendedName>
</protein>
<dbReference type="CDD" id="cd01048">
    <property type="entry name" value="Ferritin_like_AB2"/>
    <property type="match status" value="1"/>
</dbReference>
<evidence type="ECO:0000259" key="2">
    <source>
        <dbReference type="Pfam" id="PF09968"/>
    </source>
</evidence>
<dbReference type="InterPro" id="IPR019243">
    <property type="entry name" value="DUF2202"/>
</dbReference>
<dbReference type="Proteomes" id="UP001138768">
    <property type="component" value="Unassembled WGS sequence"/>
</dbReference>
<feature type="signal peptide" evidence="1">
    <location>
        <begin position="1"/>
        <end position="29"/>
    </location>
</feature>
<reference evidence="3 4" key="1">
    <citation type="journal article" date="2020" name="Microorganisms">
        <title>Osmotic Adaptation and Compatible Solute Biosynthesis of Phototrophic Bacteria as Revealed from Genome Analyses.</title>
        <authorList>
            <person name="Imhoff J.F."/>
            <person name="Rahn T."/>
            <person name="Kunzel S."/>
            <person name="Keller A."/>
            <person name="Neulinger S.C."/>
        </authorList>
    </citation>
    <scope>NUCLEOTIDE SEQUENCE [LARGE SCALE GENOMIC DNA]</scope>
    <source>
        <strain evidence="3 4">DSM 25653</strain>
    </source>
</reference>
<sequence>MNKGLDMNIRSLILPATLVLCTCALPAIARGPQDGGQFAGQGGQGMGQGIQAPVAVLSAEEADTLLWMREEEKLAHDVYLTLDAQWDLVVLQRIAVSEQRHFDALGGKIERYGLADPVLPGAGVFSDPELQALYEELVASGLESSTQALVVGATIEDLDILDLQQAIDATVQPDLQRTYGHLLEGSKNHLRAFVGELRALGLDYEPQYIDPLFFDAIVGL</sequence>
<evidence type="ECO:0000313" key="4">
    <source>
        <dbReference type="Proteomes" id="UP001138768"/>
    </source>
</evidence>
<organism evidence="3 4">
    <name type="scientific">Lamprobacter modestohalophilus</name>
    <dbReference type="NCBI Taxonomy" id="1064514"/>
    <lineage>
        <taxon>Bacteria</taxon>
        <taxon>Pseudomonadati</taxon>
        <taxon>Pseudomonadota</taxon>
        <taxon>Gammaproteobacteria</taxon>
        <taxon>Chromatiales</taxon>
        <taxon>Chromatiaceae</taxon>
        <taxon>Lamprobacter</taxon>
    </lineage>
</organism>
<proteinExistence type="predicted"/>
<dbReference type="RefSeq" id="WP_200249495.1">
    <property type="nucleotide sequence ID" value="NZ_NRRY01000061.1"/>
</dbReference>
<accession>A0A9X0WCS1</accession>